<dbReference type="GO" id="GO:0016747">
    <property type="term" value="F:acyltransferase activity, transferring groups other than amino-acyl groups"/>
    <property type="evidence" value="ECO:0007669"/>
    <property type="project" value="InterPro"/>
</dbReference>
<gene>
    <name evidence="4" type="ORF">SAMN05444273_102327</name>
</gene>
<dbReference type="PROSITE" id="PS51186">
    <property type="entry name" value="GNAT"/>
    <property type="match status" value="1"/>
</dbReference>
<dbReference type="PANTHER" id="PTHR43877">
    <property type="entry name" value="AMINOALKYLPHOSPHONATE N-ACETYLTRANSFERASE-RELATED-RELATED"/>
    <property type="match status" value="1"/>
</dbReference>
<organism evidence="4 5">
    <name type="scientific">Litoreibacter ascidiaceicola</name>
    <dbReference type="NCBI Taxonomy" id="1486859"/>
    <lineage>
        <taxon>Bacteria</taxon>
        <taxon>Pseudomonadati</taxon>
        <taxon>Pseudomonadota</taxon>
        <taxon>Alphaproteobacteria</taxon>
        <taxon>Rhodobacterales</taxon>
        <taxon>Roseobacteraceae</taxon>
        <taxon>Litoreibacter</taxon>
    </lineage>
</organism>
<dbReference type="Pfam" id="PF00583">
    <property type="entry name" value="Acetyltransf_1"/>
    <property type="match status" value="1"/>
</dbReference>
<sequence length="191" mass="20677">MTSKKIFADTVTFRQLANSDLNAVASVQLKSWRGTYAGVLPDEYLGVPMASDIERRWSSGLTPLDALWGAVDDAGTLLGFAAVRLGKAPYLDNLHVLEEARGSGMSYRLMAHVADAIIQIGARDLWLTVVDSNLRARAFYNRLGGREGEAKADEMFGNAVVSLPVYWSDLTELSKNARQVVSPLDGGEAGT</sequence>
<dbReference type="Gene3D" id="3.40.630.30">
    <property type="match status" value="1"/>
</dbReference>
<keyword evidence="4" id="KW-0687">Ribonucleoprotein</keyword>
<dbReference type="EMBL" id="FQUV01000002">
    <property type="protein sequence ID" value="SHE70696.1"/>
    <property type="molecule type" value="Genomic_DNA"/>
</dbReference>
<dbReference type="InterPro" id="IPR016181">
    <property type="entry name" value="Acyl_CoA_acyltransferase"/>
</dbReference>
<dbReference type="InterPro" id="IPR000182">
    <property type="entry name" value="GNAT_dom"/>
</dbReference>
<accession>A0A1M4VNT5</accession>
<dbReference type="CDD" id="cd04301">
    <property type="entry name" value="NAT_SF"/>
    <property type="match status" value="1"/>
</dbReference>
<evidence type="ECO:0000313" key="5">
    <source>
        <dbReference type="Proteomes" id="UP000184144"/>
    </source>
</evidence>
<keyword evidence="5" id="KW-1185">Reference proteome</keyword>
<feature type="domain" description="N-acetyltransferase" evidence="3">
    <location>
        <begin position="11"/>
        <end position="178"/>
    </location>
</feature>
<dbReference type="OrthoDB" id="273614at2"/>
<dbReference type="AlphaFoldDB" id="A0A1M4VNT5"/>
<keyword evidence="4" id="KW-0689">Ribosomal protein</keyword>
<reference evidence="5" key="1">
    <citation type="submission" date="2016-11" db="EMBL/GenBank/DDBJ databases">
        <authorList>
            <person name="Varghese N."/>
            <person name="Submissions S."/>
        </authorList>
    </citation>
    <scope>NUCLEOTIDE SEQUENCE [LARGE SCALE GENOMIC DNA]</scope>
    <source>
        <strain evidence="5">DSM 100566</strain>
    </source>
</reference>
<dbReference type="Proteomes" id="UP000184144">
    <property type="component" value="Unassembled WGS sequence"/>
</dbReference>
<dbReference type="STRING" id="1486859.SAMN05444273_102327"/>
<keyword evidence="1" id="KW-0808">Transferase</keyword>
<proteinExistence type="predicted"/>
<dbReference type="GO" id="GO:0005840">
    <property type="term" value="C:ribosome"/>
    <property type="evidence" value="ECO:0007669"/>
    <property type="project" value="UniProtKB-KW"/>
</dbReference>
<dbReference type="RefSeq" id="WP_073141216.1">
    <property type="nucleotide sequence ID" value="NZ_FQUV01000002.1"/>
</dbReference>
<name>A0A1M4VNT5_9RHOB</name>
<dbReference type="SUPFAM" id="SSF55729">
    <property type="entry name" value="Acyl-CoA N-acyltransferases (Nat)"/>
    <property type="match status" value="1"/>
</dbReference>
<evidence type="ECO:0000256" key="1">
    <source>
        <dbReference type="ARBA" id="ARBA00022679"/>
    </source>
</evidence>
<protein>
    <submittedName>
        <fullName evidence="4">Ribosomal protein S18 acetylase RimI</fullName>
    </submittedName>
</protein>
<keyword evidence="2" id="KW-0012">Acyltransferase</keyword>
<evidence type="ECO:0000256" key="2">
    <source>
        <dbReference type="ARBA" id="ARBA00023315"/>
    </source>
</evidence>
<evidence type="ECO:0000313" key="4">
    <source>
        <dbReference type="EMBL" id="SHE70696.1"/>
    </source>
</evidence>
<evidence type="ECO:0000259" key="3">
    <source>
        <dbReference type="PROSITE" id="PS51186"/>
    </source>
</evidence>
<dbReference type="InterPro" id="IPR050832">
    <property type="entry name" value="Bact_Acetyltransf"/>
</dbReference>